<feature type="repeat" description="ANK" evidence="3">
    <location>
        <begin position="290"/>
        <end position="322"/>
    </location>
</feature>
<evidence type="ECO:0000256" key="1">
    <source>
        <dbReference type="ARBA" id="ARBA00022737"/>
    </source>
</evidence>
<accession>A0A7J6KVV8</accession>
<dbReference type="PROSITE" id="PS50297">
    <property type="entry name" value="ANK_REP_REGION"/>
    <property type="match status" value="1"/>
</dbReference>
<feature type="repeat" description="ANK" evidence="3">
    <location>
        <begin position="95"/>
        <end position="127"/>
    </location>
</feature>
<dbReference type="Pfam" id="PF12796">
    <property type="entry name" value="Ank_2"/>
    <property type="match status" value="2"/>
</dbReference>
<comment type="caution">
    <text evidence="5">The sequence shown here is derived from an EMBL/GenBank/DDBJ whole genome shotgun (WGS) entry which is preliminary data.</text>
</comment>
<dbReference type="Proteomes" id="UP000572268">
    <property type="component" value="Unassembled WGS sequence"/>
</dbReference>
<feature type="region of interest" description="Disordered" evidence="4">
    <location>
        <begin position="26"/>
        <end position="53"/>
    </location>
</feature>
<evidence type="ECO:0000256" key="2">
    <source>
        <dbReference type="ARBA" id="ARBA00023043"/>
    </source>
</evidence>
<evidence type="ECO:0000313" key="8">
    <source>
        <dbReference type="Proteomes" id="UP000572268"/>
    </source>
</evidence>
<sequence length="601" mass="65518">MGNAVINPEDSGHTIIAIRRALHHAGARGRVPPARSQTSPGLKGPSHAATGGNPLWRAVLEDDAETLQSLLVGDLPDTSSSSDAVAAVVNAKNRSGETLLTFAAKHSSRKCVQVLTRMGCNVNAQDSSGRTAFLVACAKDNIDIAKDLFHRASCDPDIADDGGFTGFALAVVFGNVEIASYNGLAVVVEVSRSAATDEIPGLLTSTSWRPFLLAAHLGHIEMIGLSMNDKEQVESPLSRGRRLDFSSRAAVENDSADDHSYEVYERTSALKVQTLAKFIGKVSLNGKDSDGRGVLYLAASAGNLKMAEFVLSLGVDRSQLTEPAANGMTPLWVASCGGHLEFVRWLLEVTDADESTVDRVDSRGASPLYIAVENGHVGVVECLIQHGADVNRTPYRTCSPAVRACVEGNLVMLQTLMKTGMVNRNDKMMVEAARFNGNEDIVVWVQSTRGYFTALHYARDLTFDQVLAHLRGADPRQSDIRARIPISHSGLLGPSSLSLARQCVDTPLDDDRLELIRRAAEVWSPTTHWLFDSKARKFAVLLARVGRRLACQRRYGLSSRPLPLDIWRMHIMPMAITRTRFELSEEEHRSWLHPNCDTPHT</sequence>
<keyword evidence="2 3" id="KW-0040">ANK repeat</keyword>
<dbReference type="PANTHER" id="PTHR24198">
    <property type="entry name" value="ANKYRIN REPEAT AND PROTEIN KINASE DOMAIN-CONTAINING PROTEIN"/>
    <property type="match status" value="1"/>
</dbReference>
<dbReference type="OrthoDB" id="194358at2759"/>
<dbReference type="EMBL" id="JABANN010000937">
    <property type="protein sequence ID" value="KAF4652253.1"/>
    <property type="molecule type" value="Genomic_DNA"/>
</dbReference>
<reference evidence="7 8" key="1">
    <citation type="submission" date="2020-04" db="EMBL/GenBank/DDBJ databases">
        <title>Perkinsus olseni comparative genomics.</title>
        <authorList>
            <person name="Bogema D.R."/>
        </authorList>
    </citation>
    <scope>NUCLEOTIDE SEQUENCE [LARGE SCALE GENOMIC DNA]</scope>
    <source>
        <strain evidence="5">ATCC PRA-179</strain>
        <strain evidence="6">ATCC PRA-31</strain>
    </source>
</reference>
<dbReference type="PROSITE" id="PS50088">
    <property type="entry name" value="ANK_REPEAT"/>
    <property type="match status" value="3"/>
</dbReference>
<protein>
    <recommendedName>
        <fullName evidence="9">Ankyrin Repeat Protein</fullName>
    </recommendedName>
</protein>
<dbReference type="InterPro" id="IPR002110">
    <property type="entry name" value="Ankyrin_rpt"/>
</dbReference>
<organism evidence="5 7">
    <name type="scientific">Perkinsus olseni</name>
    <name type="common">Perkinsus atlanticus</name>
    <dbReference type="NCBI Taxonomy" id="32597"/>
    <lineage>
        <taxon>Eukaryota</taxon>
        <taxon>Sar</taxon>
        <taxon>Alveolata</taxon>
        <taxon>Perkinsozoa</taxon>
        <taxon>Perkinsea</taxon>
        <taxon>Perkinsida</taxon>
        <taxon>Perkinsidae</taxon>
        <taxon>Perkinsus</taxon>
    </lineage>
</organism>
<dbReference type="SUPFAM" id="SSF48403">
    <property type="entry name" value="Ankyrin repeat"/>
    <property type="match status" value="1"/>
</dbReference>
<dbReference type="EMBL" id="JABAHT010000928">
    <property type="protein sequence ID" value="KAF4651004.1"/>
    <property type="molecule type" value="Genomic_DNA"/>
</dbReference>
<evidence type="ECO:0000313" key="5">
    <source>
        <dbReference type="EMBL" id="KAF4651004.1"/>
    </source>
</evidence>
<evidence type="ECO:0008006" key="9">
    <source>
        <dbReference type="Google" id="ProtNLM"/>
    </source>
</evidence>
<dbReference type="AlphaFoldDB" id="A0A7J6KVV8"/>
<dbReference type="PANTHER" id="PTHR24198:SF194">
    <property type="entry name" value="INVERSIN-A"/>
    <property type="match status" value="1"/>
</dbReference>
<evidence type="ECO:0000313" key="6">
    <source>
        <dbReference type="EMBL" id="KAF4652253.1"/>
    </source>
</evidence>
<gene>
    <name evidence="6" type="ORF">FOL46_009825</name>
    <name evidence="5" type="ORF">FOZ61_010871</name>
</gene>
<evidence type="ECO:0000256" key="4">
    <source>
        <dbReference type="SAM" id="MobiDB-lite"/>
    </source>
</evidence>
<evidence type="ECO:0000313" key="7">
    <source>
        <dbReference type="Proteomes" id="UP000570595"/>
    </source>
</evidence>
<keyword evidence="1" id="KW-0677">Repeat</keyword>
<proteinExistence type="predicted"/>
<name>A0A7J6KVV8_PEROL</name>
<dbReference type="Proteomes" id="UP000570595">
    <property type="component" value="Unassembled WGS sequence"/>
</dbReference>
<feature type="repeat" description="ANK" evidence="3">
    <location>
        <begin position="363"/>
        <end position="395"/>
    </location>
</feature>
<dbReference type="Gene3D" id="1.25.40.20">
    <property type="entry name" value="Ankyrin repeat-containing domain"/>
    <property type="match status" value="2"/>
</dbReference>
<dbReference type="PRINTS" id="PR01415">
    <property type="entry name" value="ANKYRIN"/>
</dbReference>
<dbReference type="InterPro" id="IPR036770">
    <property type="entry name" value="Ankyrin_rpt-contain_sf"/>
</dbReference>
<dbReference type="SMART" id="SM00248">
    <property type="entry name" value="ANK"/>
    <property type="match status" value="6"/>
</dbReference>
<evidence type="ECO:0000256" key="3">
    <source>
        <dbReference type="PROSITE-ProRule" id="PRU00023"/>
    </source>
</evidence>